<dbReference type="GO" id="GO:0016998">
    <property type="term" value="P:cell wall macromolecule catabolic process"/>
    <property type="evidence" value="ECO:0007669"/>
    <property type="project" value="InterPro"/>
</dbReference>
<evidence type="ECO:0000256" key="6">
    <source>
        <dbReference type="ARBA" id="ARBA00023295"/>
    </source>
</evidence>
<evidence type="ECO:0000256" key="3">
    <source>
        <dbReference type="ARBA" id="ARBA00022638"/>
    </source>
</evidence>
<dbReference type="Gene3D" id="1.10.530.40">
    <property type="match status" value="1"/>
</dbReference>
<keyword evidence="2" id="KW-0929">Antimicrobial</keyword>
<dbReference type="InterPro" id="IPR023346">
    <property type="entry name" value="Lysozyme-like_dom_sf"/>
</dbReference>
<dbReference type="Pfam" id="PF00959">
    <property type="entry name" value="Phage_lysozyme"/>
    <property type="match status" value="1"/>
</dbReference>
<dbReference type="InterPro" id="IPR023347">
    <property type="entry name" value="Lysozyme_dom_sf"/>
</dbReference>
<dbReference type="GO" id="GO:0031640">
    <property type="term" value="P:killing of cells of another organism"/>
    <property type="evidence" value="ECO:0007669"/>
    <property type="project" value="UniProtKB-KW"/>
</dbReference>
<keyword evidence="5" id="KW-1035">Host cytoplasm</keyword>
<reference evidence="7" key="1">
    <citation type="submission" date="2019-08" db="EMBL/GenBank/DDBJ databases">
        <authorList>
            <person name="Kucharzyk K."/>
            <person name="Murdoch R.W."/>
            <person name="Higgins S."/>
            <person name="Loffler F."/>
        </authorList>
    </citation>
    <scope>NUCLEOTIDE SEQUENCE</scope>
</reference>
<keyword evidence="4 7" id="KW-0378">Hydrolase</keyword>
<keyword evidence="6 7" id="KW-0326">Glycosidase</keyword>
<dbReference type="GO" id="GO:0003796">
    <property type="term" value="F:lysozyme activity"/>
    <property type="evidence" value="ECO:0007669"/>
    <property type="project" value="UniProtKB-EC"/>
</dbReference>
<dbReference type="InterPro" id="IPR033907">
    <property type="entry name" value="Endolysin_autolysin"/>
</dbReference>
<comment type="caution">
    <text evidence="7">The sequence shown here is derived from an EMBL/GenBank/DDBJ whole genome shotgun (WGS) entry which is preliminary data.</text>
</comment>
<dbReference type="SUPFAM" id="SSF53955">
    <property type="entry name" value="Lysozyme-like"/>
    <property type="match status" value="1"/>
</dbReference>
<dbReference type="AlphaFoldDB" id="A0A645BK91"/>
<dbReference type="HAMAP" id="MF_04110">
    <property type="entry name" value="ENDOLYSIN_T4"/>
    <property type="match status" value="1"/>
</dbReference>
<evidence type="ECO:0000256" key="5">
    <source>
        <dbReference type="ARBA" id="ARBA00023200"/>
    </source>
</evidence>
<dbReference type="CDD" id="cd00737">
    <property type="entry name" value="lyz_endolysin_autolysin"/>
    <property type="match status" value="1"/>
</dbReference>
<keyword evidence="3" id="KW-0081">Bacteriolytic enzyme</keyword>
<dbReference type="InterPro" id="IPR002196">
    <property type="entry name" value="Glyco_hydro_24"/>
</dbReference>
<dbReference type="PANTHER" id="PTHR38107:SF3">
    <property type="entry name" value="LYSOZYME RRRD-RELATED"/>
    <property type="match status" value="1"/>
</dbReference>
<organism evidence="7">
    <name type="scientific">bioreactor metagenome</name>
    <dbReference type="NCBI Taxonomy" id="1076179"/>
    <lineage>
        <taxon>unclassified sequences</taxon>
        <taxon>metagenomes</taxon>
        <taxon>ecological metagenomes</taxon>
    </lineage>
</organism>
<dbReference type="InterPro" id="IPR051018">
    <property type="entry name" value="Bacteriophage_GH24"/>
</dbReference>
<dbReference type="GO" id="GO:0042742">
    <property type="term" value="P:defense response to bacterium"/>
    <property type="evidence" value="ECO:0007669"/>
    <property type="project" value="UniProtKB-KW"/>
</dbReference>
<evidence type="ECO:0000256" key="2">
    <source>
        <dbReference type="ARBA" id="ARBA00022529"/>
    </source>
</evidence>
<accession>A0A645BK91</accession>
<evidence type="ECO:0000313" key="7">
    <source>
        <dbReference type="EMBL" id="MPM65656.1"/>
    </source>
</evidence>
<dbReference type="InterPro" id="IPR034690">
    <property type="entry name" value="Endolysin_T4_type"/>
</dbReference>
<dbReference type="EMBL" id="VSSQ01020637">
    <property type="protein sequence ID" value="MPM65656.1"/>
    <property type="molecule type" value="Genomic_DNA"/>
</dbReference>
<gene>
    <name evidence="7" type="primary">rrrD</name>
    <name evidence="7" type="ORF">SDC9_112553</name>
</gene>
<dbReference type="PANTHER" id="PTHR38107">
    <property type="match status" value="1"/>
</dbReference>
<sequence>MKASQKAIQIIKDSESLKLKAYICPAGKLTIGYGHTKNVTPAMMISPLQAEQLLAEDVSSAEADLNKLLKKSLKQNQYDALVDFVFNLGAQKLATSTLLKMVNTNPHNALIPAEFLKWVYATNPKTGLKEKLPGLVTRREKEAKLYSL</sequence>
<dbReference type="GO" id="GO:0009253">
    <property type="term" value="P:peptidoglycan catabolic process"/>
    <property type="evidence" value="ECO:0007669"/>
    <property type="project" value="InterPro"/>
</dbReference>
<comment type="catalytic activity">
    <reaction evidence="1">
        <text>Hydrolysis of (1-&gt;4)-beta-linkages between N-acetylmuramic acid and N-acetyl-D-glucosamine residues in a peptidoglycan and between N-acetyl-D-glucosamine residues in chitodextrins.</text>
        <dbReference type="EC" id="3.2.1.17"/>
    </reaction>
</comment>
<proteinExistence type="inferred from homology"/>
<evidence type="ECO:0000256" key="4">
    <source>
        <dbReference type="ARBA" id="ARBA00022801"/>
    </source>
</evidence>
<dbReference type="EC" id="3.2.1.17" evidence="7"/>
<protein>
    <submittedName>
        <fullName evidence="7">Lysozyme RrrD</fullName>
        <ecNumber evidence="7">3.2.1.17</ecNumber>
    </submittedName>
</protein>
<evidence type="ECO:0000256" key="1">
    <source>
        <dbReference type="ARBA" id="ARBA00000632"/>
    </source>
</evidence>
<name>A0A645BK91_9ZZZZ</name>